<comment type="caution">
    <text evidence="7">The sequence shown here is derived from an EMBL/GenBank/DDBJ whole genome shotgun (WGS) entry which is preliminary data.</text>
</comment>
<dbReference type="GO" id="GO:0005524">
    <property type="term" value="F:ATP binding"/>
    <property type="evidence" value="ECO:0007669"/>
    <property type="project" value="UniProtKB-KW"/>
</dbReference>
<dbReference type="InterPro" id="IPR027417">
    <property type="entry name" value="P-loop_NTPase"/>
</dbReference>
<dbReference type="SMART" id="SM00382">
    <property type="entry name" value="AAA"/>
    <property type="match status" value="1"/>
</dbReference>
<dbReference type="InterPro" id="IPR050683">
    <property type="entry name" value="Bact_Polysacc_Export_ATP-bd"/>
</dbReference>
<feature type="region of interest" description="Disordered" evidence="5">
    <location>
        <begin position="1"/>
        <end position="27"/>
    </location>
</feature>
<dbReference type="RefSeq" id="WP_125980430.1">
    <property type="nucleotide sequence ID" value="NZ_QXGL01000002.1"/>
</dbReference>
<dbReference type="Gene3D" id="3.40.50.300">
    <property type="entry name" value="P-loop containing nucleotide triphosphate hydrolases"/>
    <property type="match status" value="1"/>
</dbReference>
<dbReference type="SUPFAM" id="SSF52540">
    <property type="entry name" value="P-loop containing nucleoside triphosphate hydrolases"/>
    <property type="match status" value="1"/>
</dbReference>
<feature type="domain" description="ABC transporter" evidence="6">
    <location>
        <begin position="34"/>
        <end position="277"/>
    </location>
</feature>
<dbReference type="EMBL" id="QXGL01000002">
    <property type="protein sequence ID" value="RSX53676.1"/>
    <property type="molecule type" value="Genomic_DNA"/>
</dbReference>
<keyword evidence="8" id="KW-1185">Reference proteome</keyword>
<dbReference type="GO" id="GO:0016887">
    <property type="term" value="F:ATP hydrolysis activity"/>
    <property type="evidence" value="ECO:0007669"/>
    <property type="project" value="InterPro"/>
</dbReference>
<dbReference type="InterPro" id="IPR017871">
    <property type="entry name" value="ABC_transporter-like_CS"/>
</dbReference>
<name>A0A430FLE6_9BIFI</name>
<evidence type="ECO:0000256" key="1">
    <source>
        <dbReference type="ARBA" id="ARBA00005417"/>
    </source>
</evidence>
<gene>
    <name evidence="7" type="ORF">D2E25_0999</name>
</gene>
<evidence type="ECO:0000256" key="2">
    <source>
        <dbReference type="ARBA" id="ARBA00022448"/>
    </source>
</evidence>
<dbReference type="GO" id="GO:0016020">
    <property type="term" value="C:membrane"/>
    <property type="evidence" value="ECO:0007669"/>
    <property type="project" value="InterPro"/>
</dbReference>
<comment type="similarity">
    <text evidence="1">Belongs to the ABC transporter superfamily.</text>
</comment>
<dbReference type="Pfam" id="PF00005">
    <property type="entry name" value="ABC_tran"/>
    <property type="match status" value="1"/>
</dbReference>
<dbReference type="InterPro" id="IPR015860">
    <property type="entry name" value="ABC_transpr_TagH-like"/>
</dbReference>
<accession>A0A430FLE6</accession>
<dbReference type="OrthoDB" id="9778870at2"/>
<proteinExistence type="inferred from homology"/>
<dbReference type="AlphaFoldDB" id="A0A430FLE6"/>
<evidence type="ECO:0000256" key="3">
    <source>
        <dbReference type="ARBA" id="ARBA00022741"/>
    </source>
</evidence>
<evidence type="ECO:0000313" key="8">
    <source>
        <dbReference type="Proteomes" id="UP000287533"/>
    </source>
</evidence>
<protein>
    <submittedName>
        <fullName evidence="7">ABC transporter ATP-binding protein</fullName>
    </submittedName>
</protein>
<feature type="compositionally biased region" description="Basic residues" evidence="5">
    <location>
        <begin position="1"/>
        <end position="11"/>
    </location>
</feature>
<keyword evidence="3" id="KW-0547">Nucleotide-binding</keyword>
<organism evidence="7 8">
    <name type="scientific">Bifidobacterium goeldii</name>
    <dbReference type="NCBI Taxonomy" id="2306975"/>
    <lineage>
        <taxon>Bacteria</taxon>
        <taxon>Bacillati</taxon>
        <taxon>Actinomycetota</taxon>
        <taxon>Actinomycetes</taxon>
        <taxon>Bifidobacteriales</taxon>
        <taxon>Bifidobacteriaceae</taxon>
        <taxon>Bifidobacterium</taxon>
    </lineage>
</organism>
<sequence length="426" mass="47520">MSKSNRNKRTNTKATAAPVRKTAQGAPADRPVALKVDHVYKSFKLPTERAGSLKNTIFNWIRGIRGYRIQEVLKDITFDIRQGEFFGIVGKNGSGKSTLLKLISQIYTPNSGTITTNGKLVPFIELGVGFNPELTGRENVYLNGAMLGFSRDEIDAMYDDIVEFAELGDFMEQKLKNYSSGMQVRLAFSVAIKSQGDILVLDEVLAVGDEAFQKKCQNYFFEAKRQKKTVILVTHSMPDVRRYCDRAMFIQDGRISKIGDPDEIADAYSDSFLPPKTAAQIAAEKAEREAQRNVVTVNNVDILIDGEPQKFLAEKEDFTIALDFACDRDIQAKNLFIDMYDGRNVPVLSFPLSMDEHVKIAAGDHVAHVKVRNVLAFGDFRINIALQSDAERLTVCENACRFHIKGFAAPVMSVINPEEVVDISID</sequence>
<keyword evidence="2" id="KW-0813">Transport</keyword>
<dbReference type="Proteomes" id="UP000287533">
    <property type="component" value="Unassembled WGS sequence"/>
</dbReference>
<dbReference type="PANTHER" id="PTHR46743">
    <property type="entry name" value="TEICHOIC ACIDS EXPORT ATP-BINDING PROTEIN TAGH"/>
    <property type="match status" value="1"/>
</dbReference>
<evidence type="ECO:0000259" key="6">
    <source>
        <dbReference type="PROSITE" id="PS50893"/>
    </source>
</evidence>
<evidence type="ECO:0000256" key="4">
    <source>
        <dbReference type="ARBA" id="ARBA00022840"/>
    </source>
</evidence>
<keyword evidence="4 7" id="KW-0067">ATP-binding</keyword>
<reference evidence="7 8" key="1">
    <citation type="submission" date="2018-09" db="EMBL/GenBank/DDBJ databases">
        <title>Characterization of the phylogenetic diversity of five novel species belonging to the genus Bifidobacterium.</title>
        <authorList>
            <person name="Lugli G.A."/>
            <person name="Duranti S."/>
            <person name="Milani C."/>
        </authorList>
    </citation>
    <scope>NUCLEOTIDE SEQUENCE [LARGE SCALE GENOMIC DNA]</scope>
    <source>
        <strain evidence="7 8">2034B</strain>
    </source>
</reference>
<evidence type="ECO:0000313" key="7">
    <source>
        <dbReference type="EMBL" id="RSX53676.1"/>
    </source>
</evidence>
<dbReference type="CDD" id="cd03220">
    <property type="entry name" value="ABC_KpsT_Wzt"/>
    <property type="match status" value="1"/>
</dbReference>
<dbReference type="PROSITE" id="PS00211">
    <property type="entry name" value="ABC_TRANSPORTER_1"/>
    <property type="match status" value="1"/>
</dbReference>
<dbReference type="PANTHER" id="PTHR46743:SF2">
    <property type="entry name" value="TEICHOIC ACIDS EXPORT ATP-BINDING PROTEIN TAGH"/>
    <property type="match status" value="1"/>
</dbReference>
<dbReference type="InterPro" id="IPR003439">
    <property type="entry name" value="ABC_transporter-like_ATP-bd"/>
</dbReference>
<dbReference type="PROSITE" id="PS50893">
    <property type="entry name" value="ABC_TRANSPORTER_2"/>
    <property type="match status" value="1"/>
</dbReference>
<evidence type="ECO:0000256" key="5">
    <source>
        <dbReference type="SAM" id="MobiDB-lite"/>
    </source>
</evidence>
<dbReference type="GO" id="GO:0140359">
    <property type="term" value="F:ABC-type transporter activity"/>
    <property type="evidence" value="ECO:0007669"/>
    <property type="project" value="InterPro"/>
</dbReference>
<dbReference type="InterPro" id="IPR003593">
    <property type="entry name" value="AAA+_ATPase"/>
</dbReference>